<evidence type="ECO:0000256" key="6">
    <source>
        <dbReference type="ARBA" id="ARBA00022842"/>
    </source>
</evidence>
<dbReference type="GO" id="GO:0004427">
    <property type="term" value="F:inorganic diphosphate phosphatase activity"/>
    <property type="evidence" value="ECO:0007669"/>
    <property type="project" value="UniProtKB-EC"/>
</dbReference>
<organism evidence="9">
    <name type="scientific">Ostreococcus sp. 'lucimarinus'</name>
    <dbReference type="NCBI Taxonomy" id="242159"/>
    <lineage>
        <taxon>Eukaryota</taxon>
        <taxon>Viridiplantae</taxon>
        <taxon>Chlorophyta</taxon>
        <taxon>Mamiellophyceae</taxon>
        <taxon>Mamiellales</taxon>
        <taxon>Bathycoccaceae</taxon>
        <taxon>Ostreococcus</taxon>
    </lineage>
</organism>
<accession>A0A7R9T0R8</accession>
<comment type="similarity">
    <text evidence="2">Belongs to the PPase family.</text>
</comment>
<dbReference type="GO" id="GO:0005737">
    <property type="term" value="C:cytoplasm"/>
    <property type="evidence" value="ECO:0007669"/>
    <property type="project" value="InterPro"/>
</dbReference>
<evidence type="ECO:0000256" key="7">
    <source>
        <dbReference type="ARBA" id="ARBA00047820"/>
    </source>
</evidence>
<dbReference type="GO" id="GO:0000287">
    <property type="term" value="F:magnesium ion binding"/>
    <property type="evidence" value="ECO:0007669"/>
    <property type="project" value="InterPro"/>
</dbReference>
<keyword evidence="5" id="KW-0378">Hydrolase</keyword>
<evidence type="ECO:0000256" key="2">
    <source>
        <dbReference type="ARBA" id="ARBA00006220"/>
    </source>
</evidence>
<feature type="compositionally biased region" description="Low complexity" evidence="8">
    <location>
        <begin position="26"/>
        <end position="41"/>
    </location>
</feature>
<sequence length="293" mass="32711">MSSASQIFMARAVSRAVTSRLRAMGSSVRSTPAPSASTARAHQQRRSVQRTRVISAAYANEKVGDFPSLEFRCFIKDEAQNTVSAWHGVPLKNADGTFNFLCEIPKETKAKMEVATDEKLTPIKQDTKKGKLRDYPYNINWNYGMLPQTWEDPKHEHPTMKVSGDNDPVDVVEIGSSALAMGSVTPVKPVGVYAMIDDGELDWKVIAISVNDPKASDINDVADVEKHFPGELEKIRVWFRDYKTPDGKPQNKFGLDDKCMDRAYTLGVIEETHHFYNDLVSGKRANDEELSLA</sequence>
<dbReference type="PROSITE" id="PS00387">
    <property type="entry name" value="PPASE"/>
    <property type="match status" value="1"/>
</dbReference>
<evidence type="ECO:0000313" key="9">
    <source>
        <dbReference type="EMBL" id="CAD8221180.1"/>
    </source>
</evidence>
<dbReference type="EMBL" id="HBDX01002217">
    <property type="protein sequence ID" value="CAD8221180.1"/>
    <property type="molecule type" value="Transcribed_RNA"/>
</dbReference>
<dbReference type="FunFam" id="3.90.80.10:FF:000007">
    <property type="entry name" value="Inorganic pyrophosphatase, mitochondrial"/>
    <property type="match status" value="1"/>
</dbReference>
<proteinExistence type="inferred from homology"/>
<comment type="catalytic activity">
    <reaction evidence="7">
        <text>diphosphate + H2O = 2 phosphate + H(+)</text>
        <dbReference type="Rhea" id="RHEA:24576"/>
        <dbReference type="ChEBI" id="CHEBI:15377"/>
        <dbReference type="ChEBI" id="CHEBI:15378"/>
        <dbReference type="ChEBI" id="CHEBI:33019"/>
        <dbReference type="ChEBI" id="CHEBI:43474"/>
        <dbReference type="EC" id="3.6.1.1"/>
    </reaction>
</comment>
<evidence type="ECO:0000256" key="4">
    <source>
        <dbReference type="ARBA" id="ARBA00022723"/>
    </source>
</evidence>
<comment type="cofactor">
    <cofactor evidence="1">
        <name>Mg(2+)</name>
        <dbReference type="ChEBI" id="CHEBI:18420"/>
    </cofactor>
</comment>
<dbReference type="SUPFAM" id="SSF50324">
    <property type="entry name" value="Inorganic pyrophosphatase"/>
    <property type="match status" value="1"/>
</dbReference>
<dbReference type="CDD" id="cd00412">
    <property type="entry name" value="pyrophosphatase"/>
    <property type="match status" value="1"/>
</dbReference>
<evidence type="ECO:0000256" key="8">
    <source>
        <dbReference type="SAM" id="MobiDB-lite"/>
    </source>
</evidence>
<protein>
    <recommendedName>
        <fullName evidence="3">inorganic diphosphatase</fullName>
        <ecNumber evidence="3">3.6.1.1</ecNumber>
    </recommendedName>
</protein>
<dbReference type="GO" id="GO:0006796">
    <property type="term" value="P:phosphate-containing compound metabolic process"/>
    <property type="evidence" value="ECO:0007669"/>
    <property type="project" value="InterPro"/>
</dbReference>
<gene>
    <name evidence="9" type="ORF">OLUC0939_LOCUS1900</name>
</gene>
<dbReference type="AlphaFoldDB" id="A0A7R9T0R8"/>
<evidence type="ECO:0000256" key="1">
    <source>
        <dbReference type="ARBA" id="ARBA00001946"/>
    </source>
</evidence>
<keyword evidence="4" id="KW-0479">Metal-binding</keyword>
<dbReference type="Pfam" id="PF00719">
    <property type="entry name" value="Pyrophosphatase"/>
    <property type="match status" value="1"/>
</dbReference>
<reference evidence="9" key="1">
    <citation type="submission" date="2021-01" db="EMBL/GenBank/DDBJ databases">
        <authorList>
            <person name="Corre E."/>
            <person name="Pelletier E."/>
            <person name="Niang G."/>
            <person name="Scheremetjew M."/>
            <person name="Finn R."/>
            <person name="Kale V."/>
            <person name="Holt S."/>
            <person name="Cochrane G."/>
            <person name="Meng A."/>
            <person name="Brown T."/>
            <person name="Cohen L."/>
        </authorList>
    </citation>
    <scope>NUCLEOTIDE SEQUENCE</scope>
    <source>
        <strain evidence="9">Clade-A-BCC118000</strain>
    </source>
</reference>
<keyword evidence="6" id="KW-0460">Magnesium</keyword>
<evidence type="ECO:0000256" key="5">
    <source>
        <dbReference type="ARBA" id="ARBA00022801"/>
    </source>
</evidence>
<dbReference type="InterPro" id="IPR008162">
    <property type="entry name" value="Pyrophosphatase"/>
</dbReference>
<dbReference type="EC" id="3.6.1.1" evidence="3"/>
<dbReference type="PANTHER" id="PTHR10286">
    <property type="entry name" value="INORGANIC PYROPHOSPHATASE"/>
    <property type="match status" value="1"/>
</dbReference>
<dbReference type="Gene3D" id="3.90.80.10">
    <property type="entry name" value="Inorganic pyrophosphatase"/>
    <property type="match status" value="1"/>
</dbReference>
<feature type="region of interest" description="Disordered" evidence="8">
    <location>
        <begin position="23"/>
        <end position="47"/>
    </location>
</feature>
<evidence type="ECO:0000256" key="3">
    <source>
        <dbReference type="ARBA" id="ARBA00012146"/>
    </source>
</evidence>
<dbReference type="InterPro" id="IPR036649">
    <property type="entry name" value="Pyrophosphatase_sf"/>
</dbReference>
<name>A0A7R9T0R8_9CHLO</name>